<name>A0ACC6KXV0_9SPHI</name>
<sequence length="409" mass="45133">MSSEKRKHTLEGSSTFQETILTHLNDPENPLLLAEVTRMRQLSAANEQEFQDIKKIWDLAASTGRLEDLDEAESISKLKAKLVSNVHTKRRRIYTWLGAAAAVLAVLTLSILLWPDAQNKKTDLRTARVKKDIAPGGNRAVLKLANGTEIVLDGHATGLLASEGHTKISKTKDGMLIYDAGGQTTATAEVADEPRINTLITPSGGQYTLILPDRSKVWLNAESSISYPSAFTGAERNVTVVGEAYFEVTKDKQHPFTVKAGAAEVRVLGTHFNIMSYASEGQTQISLAEGSVRVDLGNDSRILSPGQQALIKTGANRIILRDVDIDEAIDWKNGLFQFDNTPIDQVMRQIRRWYNVDVVYQGVKPDIYFTGMVSRSNNVSKILELIEEAGGVNFEIGDKQIIVKTSKRR</sequence>
<reference evidence="1" key="1">
    <citation type="submission" date="2023-07" db="EMBL/GenBank/DDBJ databases">
        <title>Sorghum-associated microbial communities from plants grown in Nebraska, USA.</title>
        <authorList>
            <person name="Schachtman D."/>
        </authorList>
    </citation>
    <scope>NUCLEOTIDE SEQUENCE</scope>
    <source>
        <strain evidence="1">2697</strain>
    </source>
</reference>
<dbReference type="Proteomes" id="UP001246858">
    <property type="component" value="Unassembled WGS sequence"/>
</dbReference>
<keyword evidence="2" id="KW-1185">Reference proteome</keyword>
<evidence type="ECO:0000313" key="2">
    <source>
        <dbReference type="Proteomes" id="UP001246858"/>
    </source>
</evidence>
<accession>A0ACC6KXV0</accession>
<dbReference type="EMBL" id="JAVDTF010000002">
    <property type="protein sequence ID" value="MDR6783886.1"/>
    <property type="molecule type" value="Genomic_DNA"/>
</dbReference>
<organism evidence="1 2">
    <name type="scientific">Pedobacter africanus</name>
    <dbReference type="NCBI Taxonomy" id="151894"/>
    <lineage>
        <taxon>Bacteria</taxon>
        <taxon>Pseudomonadati</taxon>
        <taxon>Bacteroidota</taxon>
        <taxon>Sphingobacteriia</taxon>
        <taxon>Sphingobacteriales</taxon>
        <taxon>Sphingobacteriaceae</taxon>
        <taxon>Pedobacter</taxon>
    </lineage>
</organism>
<protein>
    <submittedName>
        <fullName evidence="1">Ferric-dicitrate binding protein FerR (Iron transport regulator)</fullName>
    </submittedName>
</protein>
<proteinExistence type="predicted"/>
<gene>
    <name evidence="1" type="ORF">J2X78_002451</name>
</gene>
<comment type="caution">
    <text evidence="1">The sequence shown here is derived from an EMBL/GenBank/DDBJ whole genome shotgun (WGS) entry which is preliminary data.</text>
</comment>
<evidence type="ECO:0000313" key="1">
    <source>
        <dbReference type="EMBL" id="MDR6783886.1"/>
    </source>
</evidence>